<keyword evidence="2" id="KW-1185">Reference proteome</keyword>
<sequence length="516" mass="58284">MPSLEPPEDESIRTLEGAEKADDELSNKLVVKGLRLKLMWGRPQAPKPEGDTAQMLSGSGGSLWGYCLRRSYLNNKRKCRPVSLLICNTIMSCRCISLIEDITLPQRAGVLVSSKEGSSSGPAGSGGNSVASELQPPQHCPHAGMLAPTGECLPPVYPPYEDAGLQHLQHTDRVKEKLVLTGSSFLVGFSGRLRPMMWALRAHVPAREWMSYAKGSEYSRRSSPYKRYGRSVSRSSSRSRSRSRSHSSDVENPGNNLYVTGLSPRITKRDLEDHFAGEGKVVDVHLVVDPWSRESRGFGFVTMSTVEEANRCIKYLDRSVLEGRVITVEKAKRRRGRTPTPGRYLGLKSVRGRRRSPNYSPHRSPSYSSRRGRSPTPYSRSRSPSDRSRSRSYSPYRSHRPYSPPDRYYSRRRSYSPYYGRRRSYSRYSRRSYSRSYSPLPRRSVSSGRRSSRSYSPSVSPRARGGKNSYSSKRRCSRDSHSSWRDSRDRSVSATSRDVSRLGVVVRDMVNWLSQS</sequence>
<evidence type="ECO:0000313" key="2">
    <source>
        <dbReference type="Proteomes" id="UP001057402"/>
    </source>
</evidence>
<reference evidence="2" key="1">
    <citation type="journal article" date="2023" name="Front. Plant Sci.">
        <title>Chromosomal-level genome assembly of Melastoma candidum provides insights into trichome evolution.</title>
        <authorList>
            <person name="Zhong Y."/>
            <person name="Wu W."/>
            <person name="Sun C."/>
            <person name="Zou P."/>
            <person name="Liu Y."/>
            <person name="Dai S."/>
            <person name="Zhou R."/>
        </authorList>
    </citation>
    <scope>NUCLEOTIDE SEQUENCE [LARGE SCALE GENOMIC DNA]</scope>
</reference>
<evidence type="ECO:0000313" key="1">
    <source>
        <dbReference type="EMBL" id="KAI4385979.1"/>
    </source>
</evidence>
<proteinExistence type="predicted"/>
<protein>
    <submittedName>
        <fullName evidence="1">Uncharacterized protein</fullName>
    </submittedName>
</protein>
<comment type="caution">
    <text evidence="1">The sequence shown here is derived from an EMBL/GenBank/DDBJ whole genome shotgun (WGS) entry which is preliminary data.</text>
</comment>
<accession>A0ACB9S4A9</accession>
<dbReference type="Proteomes" id="UP001057402">
    <property type="component" value="Chromosome 2"/>
</dbReference>
<dbReference type="EMBL" id="CM042881">
    <property type="protein sequence ID" value="KAI4385979.1"/>
    <property type="molecule type" value="Genomic_DNA"/>
</dbReference>
<gene>
    <name evidence="1" type="ORF">MLD38_003960</name>
</gene>
<organism evidence="1 2">
    <name type="scientific">Melastoma candidum</name>
    <dbReference type="NCBI Taxonomy" id="119954"/>
    <lineage>
        <taxon>Eukaryota</taxon>
        <taxon>Viridiplantae</taxon>
        <taxon>Streptophyta</taxon>
        <taxon>Embryophyta</taxon>
        <taxon>Tracheophyta</taxon>
        <taxon>Spermatophyta</taxon>
        <taxon>Magnoliopsida</taxon>
        <taxon>eudicotyledons</taxon>
        <taxon>Gunneridae</taxon>
        <taxon>Pentapetalae</taxon>
        <taxon>rosids</taxon>
        <taxon>malvids</taxon>
        <taxon>Myrtales</taxon>
        <taxon>Melastomataceae</taxon>
        <taxon>Melastomatoideae</taxon>
        <taxon>Melastomateae</taxon>
        <taxon>Melastoma</taxon>
    </lineage>
</organism>
<name>A0ACB9S4A9_9MYRT</name>